<evidence type="ECO:0008006" key="4">
    <source>
        <dbReference type="Google" id="ProtNLM"/>
    </source>
</evidence>
<keyword evidence="1" id="KW-0472">Membrane</keyword>
<organism evidence="2 3">
    <name type="scientific">Candidatus Bacteroides merdipullorum</name>
    <dbReference type="NCBI Taxonomy" id="2838474"/>
    <lineage>
        <taxon>Bacteria</taxon>
        <taxon>Pseudomonadati</taxon>
        <taxon>Bacteroidota</taxon>
        <taxon>Bacteroidia</taxon>
        <taxon>Bacteroidales</taxon>
        <taxon>Bacteroidaceae</taxon>
        <taxon>Bacteroides</taxon>
    </lineage>
</organism>
<dbReference type="Proteomes" id="UP000824023">
    <property type="component" value="Unassembled WGS sequence"/>
</dbReference>
<evidence type="ECO:0000313" key="3">
    <source>
        <dbReference type="Proteomes" id="UP000824023"/>
    </source>
</evidence>
<comment type="caution">
    <text evidence="2">The sequence shown here is derived from an EMBL/GenBank/DDBJ whole genome shotgun (WGS) entry which is preliminary data.</text>
</comment>
<keyword evidence="1" id="KW-1133">Transmembrane helix</keyword>
<dbReference type="EMBL" id="DXCK01000131">
    <property type="protein sequence ID" value="HIZ02561.1"/>
    <property type="molecule type" value="Genomic_DNA"/>
</dbReference>
<reference evidence="2" key="2">
    <citation type="submission" date="2021-04" db="EMBL/GenBank/DDBJ databases">
        <authorList>
            <person name="Gilroy R."/>
        </authorList>
    </citation>
    <scope>NUCLEOTIDE SEQUENCE</scope>
    <source>
        <strain evidence="2">ChiHjej12B11-24981</strain>
    </source>
</reference>
<name>A0A9D2A6Y3_9BACE</name>
<dbReference type="AlphaFoldDB" id="A0A9D2A6Y3"/>
<accession>A0A9D2A6Y3</accession>
<feature type="transmembrane region" description="Helical" evidence="1">
    <location>
        <begin position="48"/>
        <end position="71"/>
    </location>
</feature>
<evidence type="ECO:0000256" key="1">
    <source>
        <dbReference type="SAM" id="Phobius"/>
    </source>
</evidence>
<keyword evidence="1" id="KW-0812">Transmembrane</keyword>
<gene>
    <name evidence="2" type="ORF">H9819_10010</name>
</gene>
<sequence>MNKPKDDALRQVLQETPGYHLSPNFCFRTLQRVEEQARKQRKKAEQRLFWTTVSLAMLLVTGGVVCLRMACGEMWQTLREQVAESFQNIDLAPYGGLGVLVLILLVLDLGMRHAYHARQRRNLKRG</sequence>
<feature type="transmembrane region" description="Helical" evidence="1">
    <location>
        <begin position="91"/>
        <end position="111"/>
    </location>
</feature>
<protein>
    <recommendedName>
        <fullName evidence="4">DUF5056 domain-containing protein</fullName>
    </recommendedName>
</protein>
<proteinExistence type="predicted"/>
<evidence type="ECO:0000313" key="2">
    <source>
        <dbReference type="EMBL" id="HIZ02561.1"/>
    </source>
</evidence>
<reference evidence="2" key="1">
    <citation type="journal article" date="2021" name="PeerJ">
        <title>Extensive microbial diversity within the chicken gut microbiome revealed by metagenomics and culture.</title>
        <authorList>
            <person name="Gilroy R."/>
            <person name="Ravi A."/>
            <person name="Getino M."/>
            <person name="Pursley I."/>
            <person name="Horton D.L."/>
            <person name="Alikhan N.F."/>
            <person name="Baker D."/>
            <person name="Gharbi K."/>
            <person name="Hall N."/>
            <person name="Watson M."/>
            <person name="Adriaenssens E.M."/>
            <person name="Foster-Nyarko E."/>
            <person name="Jarju S."/>
            <person name="Secka A."/>
            <person name="Antonio M."/>
            <person name="Oren A."/>
            <person name="Chaudhuri R.R."/>
            <person name="La Ragione R."/>
            <person name="Hildebrand F."/>
            <person name="Pallen M.J."/>
        </authorList>
    </citation>
    <scope>NUCLEOTIDE SEQUENCE</scope>
    <source>
        <strain evidence="2">ChiHjej12B11-24981</strain>
    </source>
</reference>